<protein>
    <submittedName>
        <fullName evidence="1">Uncharacterized protein</fullName>
    </submittedName>
</protein>
<proteinExistence type="predicted"/>
<keyword evidence="2" id="KW-1185">Reference proteome</keyword>
<accession>A0A6A4H0X6</accession>
<dbReference type="EMBL" id="ML769616">
    <property type="protein sequence ID" value="KAE9391681.1"/>
    <property type="molecule type" value="Genomic_DNA"/>
</dbReference>
<dbReference type="Gene3D" id="2.60.120.200">
    <property type="match status" value="1"/>
</dbReference>
<gene>
    <name evidence="1" type="ORF">BT96DRAFT_301422</name>
</gene>
<dbReference type="AlphaFoldDB" id="A0A6A4H0X6"/>
<dbReference type="Proteomes" id="UP000799118">
    <property type="component" value="Unassembled WGS sequence"/>
</dbReference>
<dbReference type="OrthoDB" id="4781at2759"/>
<dbReference type="SUPFAM" id="SSF49899">
    <property type="entry name" value="Concanavalin A-like lectins/glucanases"/>
    <property type="match status" value="1"/>
</dbReference>
<evidence type="ECO:0000313" key="2">
    <source>
        <dbReference type="Proteomes" id="UP000799118"/>
    </source>
</evidence>
<name>A0A6A4H0X6_9AGAR</name>
<organism evidence="1 2">
    <name type="scientific">Gymnopus androsaceus JB14</name>
    <dbReference type="NCBI Taxonomy" id="1447944"/>
    <lineage>
        <taxon>Eukaryota</taxon>
        <taxon>Fungi</taxon>
        <taxon>Dikarya</taxon>
        <taxon>Basidiomycota</taxon>
        <taxon>Agaricomycotina</taxon>
        <taxon>Agaricomycetes</taxon>
        <taxon>Agaricomycetidae</taxon>
        <taxon>Agaricales</taxon>
        <taxon>Marasmiineae</taxon>
        <taxon>Omphalotaceae</taxon>
        <taxon>Gymnopus</taxon>
    </lineage>
</organism>
<sequence>MDTDIHEDLRDTRLKSLLFLKLHEPFFERGDFPSVVQNGSQSEMLQNPWVNGTNAAPFNQEFYLILNVAVGVTNGDGQGDKPWIDAFNTAMRDFTNAQSTWSATWTEDDYEWEMVVADHRR</sequence>
<evidence type="ECO:0000313" key="1">
    <source>
        <dbReference type="EMBL" id="KAE9391681.1"/>
    </source>
</evidence>
<reference evidence="1" key="1">
    <citation type="journal article" date="2019" name="Environ. Microbiol.">
        <title>Fungal ecological strategies reflected in gene transcription - a case study of two litter decomposers.</title>
        <authorList>
            <person name="Barbi F."/>
            <person name="Kohler A."/>
            <person name="Barry K."/>
            <person name="Baskaran P."/>
            <person name="Daum C."/>
            <person name="Fauchery L."/>
            <person name="Ihrmark K."/>
            <person name="Kuo A."/>
            <person name="LaButti K."/>
            <person name="Lipzen A."/>
            <person name="Morin E."/>
            <person name="Grigoriev I.V."/>
            <person name="Henrissat B."/>
            <person name="Lindahl B."/>
            <person name="Martin F."/>
        </authorList>
    </citation>
    <scope>NUCLEOTIDE SEQUENCE</scope>
    <source>
        <strain evidence="1">JB14</strain>
    </source>
</reference>
<dbReference type="InterPro" id="IPR013320">
    <property type="entry name" value="ConA-like_dom_sf"/>
</dbReference>